<sequence>MTPRLNYFQQSPELSKKLVELGTLLQKTTIETHIRELVELRASQLNGCAFCVDMHVKMARIHGERELRLHHVAIWRESTLFTPRERAALAWTEVLTRIPAHGVPDDVYDSVRAEYSEKELSDLTFLVGAINSWNRLNVAFRMVPGSSDKAFGLDKAGLE</sequence>
<dbReference type="RefSeq" id="WP_071013064.1">
    <property type="nucleotide sequence ID" value="NZ_CP017754.1"/>
</dbReference>
<reference evidence="2 3" key="1">
    <citation type="submission" date="2016-10" db="EMBL/GenBank/DDBJ databases">
        <title>Complete genome sequences of three Cupriavidus strains isolated from various Malaysian environments.</title>
        <authorList>
            <person name="Abdullah A.A.-A."/>
            <person name="Shafie N.A.H."/>
            <person name="Lau N.S."/>
        </authorList>
    </citation>
    <scope>NUCLEOTIDE SEQUENCE [LARGE SCALE GENOMIC DNA]</scope>
    <source>
        <strain evidence="2 3">USMAA1020</strain>
    </source>
</reference>
<organism evidence="2 3">
    <name type="scientific">Cupriavidus malaysiensis</name>
    <dbReference type="NCBI Taxonomy" id="367825"/>
    <lineage>
        <taxon>Bacteria</taxon>
        <taxon>Pseudomonadati</taxon>
        <taxon>Pseudomonadota</taxon>
        <taxon>Betaproteobacteria</taxon>
        <taxon>Burkholderiales</taxon>
        <taxon>Burkholderiaceae</taxon>
        <taxon>Cupriavidus</taxon>
    </lineage>
</organism>
<evidence type="ECO:0000313" key="3">
    <source>
        <dbReference type="Proteomes" id="UP000177515"/>
    </source>
</evidence>
<keyword evidence="3" id="KW-1185">Reference proteome</keyword>
<dbReference type="NCBIfam" id="TIGR00778">
    <property type="entry name" value="ahpD_dom"/>
    <property type="match status" value="1"/>
</dbReference>
<protein>
    <submittedName>
        <fullName evidence="2">Alkylhydroperoxidase</fullName>
    </submittedName>
</protein>
<name>A0ABM6F553_9BURK</name>
<accession>A0ABM6F553</accession>
<dbReference type="PANTHER" id="PTHR34846">
    <property type="entry name" value="4-CARBOXYMUCONOLACTONE DECARBOXYLASE FAMILY PROTEIN (AFU_ORTHOLOGUE AFUA_6G11590)"/>
    <property type="match status" value="1"/>
</dbReference>
<gene>
    <name evidence="2" type="ORF">BKK80_12195</name>
</gene>
<proteinExistence type="predicted"/>
<feature type="domain" description="Carboxymuconolactone decarboxylase-like" evidence="1">
    <location>
        <begin position="12"/>
        <end position="93"/>
    </location>
</feature>
<dbReference type="SUPFAM" id="SSF69118">
    <property type="entry name" value="AhpD-like"/>
    <property type="match status" value="1"/>
</dbReference>
<dbReference type="Proteomes" id="UP000177515">
    <property type="component" value="Chromosome 1"/>
</dbReference>
<dbReference type="InterPro" id="IPR004675">
    <property type="entry name" value="AhpD_core"/>
</dbReference>
<dbReference type="InterPro" id="IPR003779">
    <property type="entry name" value="CMD-like"/>
</dbReference>
<dbReference type="Pfam" id="PF02627">
    <property type="entry name" value="CMD"/>
    <property type="match status" value="1"/>
</dbReference>
<evidence type="ECO:0000313" key="2">
    <source>
        <dbReference type="EMBL" id="AOZ06495.1"/>
    </source>
</evidence>
<dbReference type="InterPro" id="IPR029032">
    <property type="entry name" value="AhpD-like"/>
</dbReference>
<dbReference type="Gene3D" id="1.20.1290.10">
    <property type="entry name" value="AhpD-like"/>
    <property type="match status" value="1"/>
</dbReference>
<evidence type="ECO:0000259" key="1">
    <source>
        <dbReference type="Pfam" id="PF02627"/>
    </source>
</evidence>
<dbReference type="PANTHER" id="PTHR34846:SF10">
    <property type="entry name" value="CYTOPLASMIC PROTEIN"/>
    <property type="match status" value="1"/>
</dbReference>
<dbReference type="EMBL" id="CP017754">
    <property type="protein sequence ID" value="AOZ06495.1"/>
    <property type="molecule type" value="Genomic_DNA"/>
</dbReference>